<dbReference type="HAMAP" id="MF_01212">
    <property type="entry name" value="dGTPase_type2"/>
    <property type="match status" value="1"/>
</dbReference>
<dbReference type="PROSITE" id="PS51257">
    <property type="entry name" value="PROKAR_LIPOPROTEIN"/>
    <property type="match status" value="1"/>
</dbReference>
<dbReference type="AlphaFoldDB" id="A0A0U9HFR4"/>
<dbReference type="OrthoDB" id="9803619at2"/>
<dbReference type="InterPro" id="IPR026875">
    <property type="entry name" value="PHydrolase_assoc_dom"/>
</dbReference>
<dbReference type="CDD" id="cd00077">
    <property type="entry name" value="HDc"/>
    <property type="match status" value="1"/>
</dbReference>
<dbReference type="SMART" id="SM00471">
    <property type="entry name" value="HDc"/>
    <property type="match status" value="1"/>
</dbReference>
<name>A0A0U9HFR4_9FIRM</name>
<dbReference type="SUPFAM" id="SSF109604">
    <property type="entry name" value="HD-domain/PDEase-like"/>
    <property type="match status" value="1"/>
</dbReference>
<feature type="domain" description="HD" evidence="3">
    <location>
        <begin position="75"/>
        <end position="185"/>
    </location>
</feature>
<dbReference type="NCBIfam" id="TIGR01353">
    <property type="entry name" value="dGTP_triPase"/>
    <property type="match status" value="1"/>
</dbReference>
<dbReference type="InterPro" id="IPR051094">
    <property type="entry name" value="Diverse_Catalytic_Enzymes"/>
</dbReference>
<dbReference type="STRING" id="224999.GCA_001485475_01563"/>
<dbReference type="InterPro" id="IPR006261">
    <property type="entry name" value="dGTPase"/>
</dbReference>
<evidence type="ECO:0000256" key="2">
    <source>
        <dbReference type="HAMAP-Rule" id="MF_01212"/>
    </source>
</evidence>
<dbReference type="RefSeq" id="WP_059032948.1">
    <property type="nucleotide sequence ID" value="NZ_BSDN01000001.1"/>
</dbReference>
<dbReference type="Pfam" id="PF01966">
    <property type="entry name" value="HD"/>
    <property type="match status" value="1"/>
</dbReference>
<sequence length="334" mass="38841">MNFRERQEDFERNYLSPYASLSCNTKGRCREEEKCSIRTDFQRDRDRIIHSKAFRRLKHKTQVFISPEGDHYRTRITHTLEVSQIARTISRSLRLNEDLTEAIALGHDLGHTPFGHTGEQVLNELLDEGFRHEEQSLRVVDFLEKGTGLNLTWEVRDGIRNHTTRGKPATLEGYVVRLSDWIAYINHDIDDAERAGILKEEDLPRKSVAILGKKHGERIDTMIKDVIETSYEKAEVKMSDNVFNATWELRTFLFEKVYIGSSAKTQENKVREMIKLLFEHYINNPDLMPLEFVKISQESGIQRAVADYIAGMTDIFAISKFKEFFVPSSWPLEI</sequence>
<dbReference type="Pfam" id="PF13286">
    <property type="entry name" value="HD_assoc"/>
    <property type="match status" value="1"/>
</dbReference>
<dbReference type="GO" id="GO:0016793">
    <property type="term" value="F:triphosphoric monoester hydrolase activity"/>
    <property type="evidence" value="ECO:0007669"/>
    <property type="project" value="InterPro"/>
</dbReference>
<protein>
    <recommendedName>
        <fullName evidence="2">Deoxyguanosinetriphosphate triphosphohydrolase-like protein</fullName>
    </recommendedName>
</protein>
<evidence type="ECO:0000313" key="5">
    <source>
        <dbReference type="Proteomes" id="UP000062160"/>
    </source>
</evidence>
<keyword evidence="5" id="KW-1185">Reference proteome</keyword>
<accession>A0A0U9HFR4</accession>
<dbReference type="EMBL" id="DF977002">
    <property type="protein sequence ID" value="GAQ25533.1"/>
    <property type="molecule type" value="Genomic_DNA"/>
</dbReference>
<evidence type="ECO:0000259" key="3">
    <source>
        <dbReference type="PROSITE" id="PS51831"/>
    </source>
</evidence>
<evidence type="ECO:0000256" key="1">
    <source>
        <dbReference type="ARBA" id="ARBA00022801"/>
    </source>
</evidence>
<keyword evidence="1 2" id="KW-0378">Hydrolase</keyword>
<dbReference type="PANTHER" id="PTHR35795">
    <property type="entry name" value="SLR1885 PROTEIN"/>
    <property type="match status" value="1"/>
</dbReference>
<dbReference type="Proteomes" id="UP000062160">
    <property type="component" value="Unassembled WGS sequence"/>
</dbReference>
<dbReference type="NCBIfam" id="NF002327">
    <property type="entry name" value="PRK01286.1-2"/>
    <property type="match status" value="1"/>
</dbReference>
<reference evidence="4" key="1">
    <citation type="journal article" date="2016" name="Genome Announc.">
        <title>Draft Genome Sequence of the Syntrophic Lactate-Degrading Bacterium Tepidanaerobacter syntrophicus JLT.</title>
        <authorList>
            <person name="Matsuura N."/>
            <person name="Ohashi A."/>
            <person name="Tourlousse D.M."/>
            <person name="Sekiguchi Y."/>
        </authorList>
    </citation>
    <scope>NUCLEOTIDE SEQUENCE [LARGE SCALE GENOMIC DNA]</scope>
    <source>
        <strain evidence="4">JL</strain>
    </source>
</reference>
<dbReference type="InterPro" id="IPR023023">
    <property type="entry name" value="dNTPase_2"/>
</dbReference>
<dbReference type="InterPro" id="IPR003607">
    <property type="entry name" value="HD/PDEase_dom"/>
</dbReference>
<dbReference type="InterPro" id="IPR006674">
    <property type="entry name" value="HD_domain"/>
</dbReference>
<gene>
    <name evidence="4" type="ORF">TSYNT_861</name>
</gene>
<organism evidence="4">
    <name type="scientific">Tepidanaerobacter syntrophicus</name>
    <dbReference type="NCBI Taxonomy" id="224999"/>
    <lineage>
        <taxon>Bacteria</taxon>
        <taxon>Bacillati</taxon>
        <taxon>Bacillota</taxon>
        <taxon>Clostridia</taxon>
        <taxon>Thermosediminibacterales</taxon>
        <taxon>Tepidanaerobacteraceae</taxon>
        <taxon>Tepidanaerobacter</taxon>
    </lineage>
</organism>
<dbReference type="PANTHER" id="PTHR35795:SF1">
    <property type="entry name" value="BIS(5'-NUCLEOSYL)-TETRAPHOSPHATASE, SYMMETRICAL"/>
    <property type="match status" value="1"/>
</dbReference>
<dbReference type="PROSITE" id="PS51831">
    <property type="entry name" value="HD"/>
    <property type="match status" value="1"/>
</dbReference>
<evidence type="ECO:0000313" key="4">
    <source>
        <dbReference type="EMBL" id="GAQ25533.1"/>
    </source>
</evidence>
<comment type="similarity">
    <text evidence="2">Belongs to the dGTPase family. Type 2 subfamily.</text>
</comment>
<proteinExistence type="inferred from homology"/>
<dbReference type="Gene3D" id="1.10.3210.10">
    <property type="entry name" value="Hypothetical protein af1432"/>
    <property type="match status" value="1"/>
</dbReference>